<feature type="region of interest" description="Disordered" evidence="1">
    <location>
        <begin position="60"/>
        <end position="88"/>
    </location>
</feature>
<dbReference type="Proteomes" id="UP000013923">
    <property type="component" value="Genome"/>
</dbReference>
<proteinExistence type="predicted"/>
<reference evidence="4 6" key="2">
    <citation type="submission" date="2009-10" db="EMBL/GenBank/DDBJ databases">
        <title>The Genome Sequence of Prochlorococcus phage P-SSM2.</title>
        <authorList>
            <consortium name="The Broad Institute Genome Sequencing Platform"/>
            <person name="Henn M.R."/>
            <person name="Sullivan M.S."/>
            <person name="Osburne M.S."/>
            <person name="Levin J."/>
            <person name="Malboeuf C."/>
            <person name="Casali M."/>
            <person name="Russ C."/>
            <person name="Lennon N."/>
            <person name="Chapman S.B."/>
            <person name="Erlich R."/>
            <person name="Young S.K."/>
            <person name="Koehrsen M."/>
            <person name="Yandava C."/>
            <person name="Zeng Q."/>
            <person name="Alvarado L."/>
            <person name="Anderson S."/>
            <person name="Berlin A."/>
            <person name="Borenstein D."/>
            <person name="Chen Z."/>
            <person name="Engels R."/>
            <person name="Freedman E."/>
            <person name="Gellesch M."/>
            <person name="Goldberg J."/>
            <person name="Green L."/>
            <person name="Griggs A."/>
            <person name="Gujja S."/>
            <person name="Heilman E.R."/>
            <person name="Heiman D."/>
            <person name="Hepburn T."/>
            <person name="Howarth C."/>
            <person name="Jen D."/>
            <person name="Larson L."/>
            <person name="Lewis B."/>
            <person name="Mehta T."/>
            <person name="Park D."/>
            <person name="Pearson M."/>
            <person name="Richards J."/>
            <person name="Rizzolo K."/>
            <person name="Roberts A."/>
            <person name="Ryan E."/>
            <person name="Saif S."/>
            <person name="Shea T."/>
            <person name="Shenoy N."/>
            <person name="Sisk P."/>
            <person name="Stolte C."/>
            <person name="Sykes S."/>
            <person name="Walk T."/>
            <person name="White J."/>
            <person name="Yu Q."/>
            <person name="Coleman M.L."/>
            <person name="Huang K.H."/>
            <person name="Weigele P.R."/>
            <person name="DeFrancesco A.S."/>
            <person name="Kern S.E."/>
            <person name="Thompson L.R."/>
            <person name="Fu R."/>
            <person name="Hombeck B."/>
            <person name="Chisholm S.W."/>
            <person name="Haas B."/>
            <person name="Nusbaum C."/>
            <person name="Birren B."/>
        </authorList>
    </citation>
    <scope>NUCLEOTIDE SEQUENCE [LARGE SCALE GENOMIC DNA]</scope>
    <source>
        <strain evidence="4">P-SSM2</strain>
    </source>
</reference>
<evidence type="ECO:0000256" key="1">
    <source>
        <dbReference type="SAM" id="MobiDB-lite"/>
    </source>
</evidence>
<organismHost>
    <name type="scientific">Prochlorococcus</name>
    <dbReference type="NCBI Taxonomy" id="1218"/>
</organismHost>
<feature type="transmembrane region" description="Helical" evidence="2">
    <location>
        <begin position="7"/>
        <end position="28"/>
    </location>
</feature>
<name>Q58MD4_BPPRM</name>
<reference evidence="3 5" key="3">
    <citation type="journal article" date="2010" name="Environ. Microbiol.">
        <title>Genomic analysis of oceanic cyanobacterial myoviruses compared with T4-like myoviruses from diverse hosts and environments.</title>
        <authorList>
            <person name="Sullivan M.B."/>
            <person name="Huang K.H."/>
            <person name="Ignacio-Espinoza J.C."/>
            <person name="Berlin A.M."/>
            <person name="Kelly L."/>
            <person name="Weigele P.R."/>
            <person name="DeFrancesco A.S."/>
            <person name="Kern S.E."/>
            <person name="Thompson L.R."/>
            <person name="Young S."/>
            <person name="Yandava C."/>
            <person name="Fu R."/>
            <person name="Krastins B."/>
            <person name="Chase M."/>
            <person name="Sarracino D."/>
            <person name="Osburne M.S."/>
            <person name="Henn M.R."/>
            <person name="Chisholm S.W."/>
        </authorList>
    </citation>
    <scope>NUCLEOTIDE SEQUENCE [LARGE SCALE GENOMIC DNA]</scope>
</reference>
<dbReference type="KEGG" id="vg:3294377"/>
<keyword evidence="2" id="KW-0472">Membrane</keyword>
<dbReference type="EMBL" id="GU071092">
    <property type="protein sequence ID" value="ACY76100.1"/>
    <property type="molecule type" value="Genomic_DNA"/>
</dbReference>
<accession>Q58MD4</accession>
<gene>
    <name evidence="4" type="ORF">PCMG_00224</name>
    <name evidence="3" type="ORF">PSSM2_221</name>
</gene>
<evidence type="ECO:0000313" key="5">
    <source>
        <dbReference type="Proteomes" id="UP000000991"/>
    </source>
</evidence>
<keyword evidence="2" id="KW-1133">Transmembrane helix</keyword>
<organism evidence="3 5">
    <name type="scientific">Prochlorococcus phage P-SSM2</name>
    <dbReference type="NCBI Taxonomy" id="268746"/>
    <lineage>
        <taxon>Viruses</taxon>
        <taxon>Duplodnaviria</taxon>
        <taxon>Heunggongvirae</taxon>
        <taxon>Uroviricota</taxon>
        <taxon>Caudoviricetes</taxon>
        <taxon>Pantevenvirales</taxon>
        <taxon>Kyanoviridae</taxon>
        <taxon>Salacisavirus</taxon>
        <taxon>Salacisavirus pssm2</taxon>
    </lineage>
</organism>
<dbReference type="RefSeq" id="YP_214452.1">
    <property type="nucleotide sequence ID" value="NC_006883.2"/>
</dbReference>
<evidence type="ECO:0008006" key="7">
    <source>
        <dbReference type="Google" id="ProtNLM"/>
    </source>
</evidence>
<evidence type="ECO:0000313" key="3">
    <source>
        <dbReference type="EMBL" id="AAX44598.1"/>
    </source>
</evidence>
<dbReference type="Proteomes" id="UP000000991">
    <property type="component" value="Segment"/>
</dbReference>
<keyword evidence="2" id="KW-0812">Transmembrane</keyword>
<keyword evidence="5" id="KW-1185">Reference proteome</keyword>
<dbReference type="EMBL" id="AY939844">
    <property type="protein sequence ID" value="AAX44598.1"/>
    <property type="molecule type" value="Genomic_DNA"/>
</dbReference>
<protein>
    <recommendedName>
        <fullName evidence="7">Plasmid stability protein</fullName>
    </recommendedName>
</protein>
<evidence type="ECO:0000313" key="4">
    <source>
        <dbReference type="EMBL" id="ACY76100.1"/>
    </source>
</evidence>
<evidence type="ECO:0000256" key="2">
    <source>
        <dbReference type="SAM" id="Phobius"/>
    </source>
</evidence>
<reference evidence="3 5" key="1">
    <citation type="journal article" date="2005" name="PLoS Biol.">
        <title>Three Prochlorococcus cyanophage genomes: signature features and ecological interpretations.</title>
        <authorList>
            <person name="Sullivan M.B."/>
            <person name="Coleman M.L."/>
            <person name="Weigele P."/>
            <person name="Rohwer F."/>
            <person name="Chisholm S.W."/>
        </authorList>
    </citation>
    <scope>NUCLEOTIDE SEQUENCE</scope>
</reference>
<sequence length="88" mass="8503">MQKIINVLAIASGLVSAAVVASGVLVYVNRDSIVDSIKSQAIEAVTGSLGGGLGGDLPIGTPDLAAPDNAATAPQGASMGLPVPSSAF</sequence>
<dbReference type="GeneID" id="3294377"/>
<evidence type="ECO:0000313" key="6">
    <source>
        <dbReference type="Proteomes" id="UP000013923"/>
    </source>
</evidence>